<feature type="transmembrane region" description="Helical" evidence="1">
    <location>
        <begin position="14"/>
        <end position="34"/>
    </location>
</feature>
<keyword evidence="1" id="KW-0472">Membrane</keyword>
<dbReference type="PATRIC" id="fig|1235788.3.peg.2864"/>
<feature type="transmembrane region" description="Helical" evidence="1">
    <location>
        <begin position="155"/>
        <end position="173"/>
    </location>
</feature>
<keyword evidence="3" id="KW-1185">Reference proteome</keyword>
<sequence>MKSLKFLTLRRMEAGIFLLVFFTIFGTLGSIMGVPNMLNTLMKTAYSLLIDTVFYLMAITVLSGALGKLLVEFGVVRLLELLLRPLMKPLFNMPGVASLGAVMTFLSDNPAIMSLTKDKNFSRYFKTFQLISFTNFAAAYGMGLIVIVFMSSLGYAYASLIGLFGAFIGSLTSTRLMQFFILKEHPEYAHEHTSGGNEQQISFKTEEQSLFLRVLNSLLDGGKTGVELGLAIIPGVLIISTLVMMFTFGPSQVGTNATGEAILAYTGGAYEGIELLPKLAGKIGFLFEWLFGFKDSTLIAFPIISLGSVGAALGLIPKFQANGVIDSNTIAVFSAIGMCWSGYLSTHTAMLDSLGFRQLTSKDLIAHTIGGLVAGTSAHWLYVGITLIGTLVTPELVGSSKGDAWMTDASGEKITTVYTSTLQQYNNGSYTLKNWYKDVEGSHIQFTVREDSTLHINNAYTTREGYYYVTIDEKAEGDNVHYAVFYPGEKYSKFSGNAQSGTFYLYAFIYSKQSKLIKEGYYWFKWGNPPHPKLVTPDDEQATTN</sequence>
<feature type="transmembrane region" description="Helical" evidence="1">
    <location>
        <begin position="46"/>
        <end position="66"/>
    </location>
</feature>
<dbReference type="HOGENOM" id="CLU_499376_0_0_10"/>
<organism evidence="2 3">
    <name type="scientific">Phocaeicola sartorii</name>
    <dbReference type="NCBI Taxonomy" id="671267"/>
    <lineage>
        <taxon>Bacteria</taxon>
        <taxon>Pseudomonadati</taxon>
        <taxon>Bacteroidota</taxon>
        <taxon>Bacteroidia</taxon>
        <taxon>Bacteroidales</taxon>
        <taxon>Bacteroidaceae</taxon>
        <taxon>Phocaeicola</taxon>
    </lineage>
</organism>
<keyword evidence="1" id="KW-0812">Transmembrane</keyword>
<reference evidence="2 3" key="1">
    <citation type="submission" date="2013-04" db="EMBL/GenBank/DDBJ databases">
        <title>The Genome Sequence of Bacteroides massiliensis dnLKV3.</title>
        <authorList>
            <consortium name="The Broad Institute Genomics Platform"/>
            <consortium name="The Broad Institute Genome Sequencing Center for Infectious Disease"/>
            <person name="Earl A."/>
            <person name="Xavier R."/>
            <person name="Kuhn K."/>
            <person name="Stappenbeck T."/>
            <person name="Walker B."/>
            <person name="Young S."/>
            <person name="Zeng Q."/>
            <person name="Gargeya S."/>
            <person name="Fitzgerald M."/>
            <person name="Haas B."/>
            <person name="Abouelleil A."/>
            <person name="Allen A.W."/>
            <person name="Alvarado L."/>
            <person name="Arachchi H.M."/>
            <person name="Berlin A.M."/>
            <person name="Chapman S.B."/>
            <person name="Gainer-Dewar J."/>
            <person name="Goldberg J."/>
            <person name="Griggs A."/>
            <person name="Gujja S."/>
            <person name="Hansen M."/>
            <person name="Howarth C."/>
            <person name="Imamovic A."/>
            <person name="Ireland A."/>
            <person name="Larimer J."/>
            <person name="McCowan C."/>
            <person name="Murphy C."/>
            <person name="Pearson M."/>
            <person name="Poon T.W."/>
            <person name="Priest M."/>
            <person name="Roberts A."/>
            <person name="Saif S."/>
            <person name="Shea T."/>
            <person name="Sisk P."/>
            <person name="Sykes S."/>
            <person name="Wortman J."/>
            <person name="Nusbaum C."/>
            <person name="Birren B."/>
        </authorList>
    </citation>
    <scope>NUCLEOTIDE SEQUENCE [LARGE SCALE GENOMIC DNA]</scope>
    <source>
        <strain evidence="3">dnLKV3</strain>
    </source>
</reference>
<protein>
    <recommendedName>
        <fullName evidence="4">Nucleoside transporter/FeoB GTPase Gate domain-containing protein</fullName>
    </recommendedName>
</protein>
<gene>
    <name evidence="2" type="ORF">C802_02792</name>
</gene>
<dbReference type="Proteomes" id="UP000014200">
    <property type="component" value="Unassembled WGS sequence"/>
</dbReference>
<dbReference type="AlphaFoldDB" id="R9IE99"/>
<dbReference type="STRING" id="1235788.C802_02792"/>
<feature type="transmembrane region" description="Helical" evidence="1">
    <location>
        <begin position="228"/>
        <end position="248"/>
    </location>
</feature>
<name>R9IE99_9BACT</name>
<proteinExistence type="predicted"/>
<comment type="caution">
    <text evidence="2">The sequence shown here is derived from an EMBL/GenBank/DDBJ whole genome shotgun (WGS) entry which is preliminary data.</text>
</comment>
<feature type="transmembrane region" description="Helical" evidence="1">
    <location>
        <begin position="364"/>
        <end position="392"/>
    </location>
</feature>
<feature type="transmembrane region" description="Helical" evidence="1">
    <location>
        <begin position="127"/>
        <end position="149"/>
    </location>
</feature>
<evidence type="ECO:0000313" key="3">
    <source>
        <dbReference type="Proteomes" id="UP000014200"/>
    </source>
</evidence>
<feature type="transmembrane region" description="Helical" evidence="1">
    <location>
        <begin position="323"/>
        <end position="344"/>
    </location>
</feature>
<keyword evidence="1" id="KW-1133">Transmembrane helix</keyword>
<evidence type="ECO:0008006" key="4">
    <source>
        <dbReference type="Google" id="ProtNLM"/>
    </source>
</evidence>
<accession>R9IE99</accession>
<evidence type="ECO:0000313" key="2">
    <source>
        <dbReference type="EMBL" id="EOS11680.1"/>
    </source>
</evidence>
<evidence type="ECO:0000256" key="1">
    <source>
        <dbReference type="SAM" id="Phobius"/>
    </source>
</evidence>
<dbReference type="EMBL" id="ASSP01000017">
    <property type="protein sequence ID" value="EOS11680.1"/>
    <property type="molecule type" value="Genomic_DNA"/>
</dbReference>
<feature type="transmembrane region" description="Helical" evidence="1">
    <location>
        <begin position="298"/>
        <end position="316"/>
    </location>
</feature>